<feature type="region of interest" description="Disordered" evidence="2">
    <location>
        <begin position="787"/>
        <end position="816"/>
    </location>
</feature>
<organism evidence="4 5">
    <name type="scientific">Aspergillus ochraceoroseus</name>
    <dbReference type="NCBI Taxonomy" id="138278"/>
    <lineage>
        <taxon>Eukaryota</taxon>
        <taxon>Fungi</taxon>
        <taxon>Dikarya</taxon>
        <taxon>Ascomycota</taxon>
        <taxon>Pezizomycotina</taxon>
        <taxon>Eurotiomycetes</taxon>
        <taxon>Eurotiomycetidae</taxon>
        <taxon>Eurotiales</taxon>
        <taxon>Aspergillaceae</taxon>
        <taxon>Aspergillus</taxon>
        <taxon>Aspergillus subgen. Nidulantes</taxon>
    </lineage>
</organism>
<reference evidence="4 5" key="1">
    <citation type="submission" date="2015-02" db="EMBL/GenBank/DDBJ databases">
        <title>Draft Genome Sequences of Two Closely-Related Aflatoxigenic Aspergillus Species Obtained from the Cote d'Ivoire.</title>
        <authorList>
            <person name="Moore G.G."/>
            <person name="Beltz S.B."/>
            <person name="Mack B.M."/>
        </authorList>
    </citation>
    <scope>NUCLEOTIDE SEQUENCE [LARGE SCALE GENOMIC DNA]</scope>
    <source>
        <strain evidence="4 5">SRRC1432</strain>
    </source>
</reference>
<keyword evidence="1" id="KW-0677">Repeat</keyword>
<feature type="region of interest" description="Disordered" evidence="2">
    <location>
        <begin position="269"/>
        <end position="288"/>
    </location>
</feature>
<feature type="compositionally biased region" description="Basic and acidic residues" evidence="2">
    <location>
        <begin position="575"/>
        <end position="595"/>
    </location>
</feature>
<dbReference type="PANTHER" id="PTHR13561">
    <property type="entry name" value="DNA REPLICATION REGULATOR DPB11-RELATED"/>
    <property type="match status" value="1"/>
</dbReference>
<feature type="domain" description="BRCT" evidence="3">
    <location>
        <begin position="66"/>
        <end position="139"/>
    </location>
</feature>
<feature type="region of interest" description="Disordered" evidence="2">
    <location>
        <begin position="864"/>
        <end position="883"/>
    </location>
</feature>
<feature type="compositionally biased region" description="Low complexity" evidence="2">
    <location>
        <begin position="704"/>
        <end position="726"/>
    </location>
</feature>
<dbReference type="EMBL" id="JYKN01001573">
    <property type="protein sequence ID" value="KKK19907.1"/>
    <property type="molecule type" value="Genomic_DNA"/>
</dbReference>
<evidence type="ECO:0000313" key="5">
    <source>
        <dbReference type="Proteomes" id="UP000034947"/>
    </source>
</evidence>
<dbReference type="SMART" id="SM00292">
    <property type="entry name" value="BRCT"/>
    <property type="match status" value="4"/>
</dbReference>
<feature type="domain" description="BRCT" evidence="3">
    <location>
        <begin position="367"/>
        <end position="468"/>
    </location>
</feature>
<evidence type="ECO:0000313" key="4">
    <source>
        <dbReference type="EMBL" id="KKK19907.1"/>
    </source>
</evidence>
<feature type="domain" description="BRCT" evidence="3">
    <location>
        <begin position="480"/>
        <end position="566"/>
    </location>
</feature>
<dbReference type="GO" id="GO:0007095">
    <property type="term" value="P:mitotic G2 DNA damage checkpoint signaling"/>
    <property type="evidence" value="ECO:0007669"/>
    <property type="project" value="TreeGrafter"/>
</dbReference>
<dbReference type="CDD" id="cd18433">
    <property type="entry name" value="BRCT_Rad4_rpt3"/>
    <property type="match status" value="1"/>
</dbReference>
<feature type="region of interest" description="Disordered" evidence="2">
    <location>
        <begin position="704"/>
        <end position="757"/>
    </location>
</feature>
<feature type="non-terminal residue" evidence="4">
    <location>
        <position position="1"/>
    </location>
</feature>
<feature type="compositionally biased region" description="Basic and acidic residues" evidence="2">
    <location>
        <begin position="794"/>
        <end position="803"/>
    </location>
</feature>
<keyword evidence="5" id="KW-1185">Reference proteome</keyword>
<dbReference type="GO" id="GO:0033314">
    <property type="term" value="P:mitotic DNA replication checkpoint signaling"/>
    <property type="evidence" value="ECO:0007669"/>
    <property type="project" value="TreeGrafter"/>
</dbReference>
<dbReference type="Proteomes" id="UP000034947">
    <property type="component" value="Unassembled WGS sequence"/>
</dbReference>
<dbReference type="PROSITE" id="PS50172">
    <property type="entry name" value="BRCT"/>
    <property type="match status" value="3"/>
</dbReference>
<dbReference type="AlphaFoldDB" id="A0A0F8X8H3"/>
<dbReference type="CDD" id="cd17723">
    <property type="entry name" value="BRCT_Rad4_rpt4"/>
    <property type="match status" value="1"/>
</dbReference>
<evidence type="ECO:0000259" key="3">
    <source>
        <dbReference type="PROSITE" id="PS50172"/>
    </source>
</evidence>
<dbReference type="GO" id="GO:0006270">
    <property type="term" value="P:DNA replication initiation"/>
    <property type="evidence" value="ECO:0007669"/>
    <property type="project" value="TreeGrafter"/>
</dbReference>
<proteinExistence type="predicted"/>
<comment type="caution">
    <text evidence="4">The sequence shown here is derived from an EMBL/GenBank/DDBJ whole genome shotgun (WGS) entry which is preliminary data.</text>
</comment>
<feature type="compositionally biased region" description="Polar residues" evidence="2">
    <location>
        <begin position="596"/>
        <end position="605"/>
    </location>
</feature>
<feature type="region of interest" description="Disordered" evidence="2">
    <location>
        <begin position="315"/>
        <end position="337"/>
    </location>
</feature>
<evidence type="ECO:0000256" key="2">
    <source>
        <dbReference type="SAM" id="MobiDB-lite"/>
    </source>
</evidence>
<sequence length="883" mass="98202">IFYPSTRVFAVLLLEYIEYCGFWNLSTRDKQRYRKKETEPIVESAQSSNLSLLTAGMIRPLISTPDKEHPLAGVVLCFTSILPEQRSELASIAGQMGATHTLDLTSDVTHLLVGETNTPKYKFVARERADIVVLKPEWVEAVRQSWMQGGDTDIRALEEQYKFQTFTGLAICITGFEDSDGISEPYPDQRDSPRCGLQKGSHENSYPSRGTKYRGRKVQVCNAMEHQVVTVNWFTDCIERGMVLEETLYHPLLPAEQQGAGAWNRSITRVKEKPQENESSSNPRPRKLRRIASAKLGDQNEGIWGDIVGIGFEPGDFGRPKSSQQKNDSRKANNRPSVLQEAKSFASDTTFAAPSQPLQQPQEAAARQNGFLDDCFFLIHGFSSKQITVLQHHLSFNGAQLVNSLSEFARPDIPKRGHNIYIIVPYKTPQSRVPSTDDFAFDCDIVTDMWLERCLDAKTLVTPESHVANTPLSSFPLDGFAGMKICSTGFSRIDLLHLSKLVTLVGATYQEYLTPKASILICNDAIAINHEKLRHTHEWGVPAVTPDWLWSSIRMEKKQQFEPYLIRKQSTQSSKDPESRASSRGEPKREPEDNTKTNTITLPHGSNSSNKPKTPLPNPPKEIEISPRPTTRGAPQAEEPIIERKSLSISEPKPQPAPSPAKHPEPNLAESPSMKRKFSDQSSASAAQSAIEIDLAVSGLLKQARATTTTTTTTTTATSRSTSGTGDAHDQLRSRRAKPLLGRAQSNVSVRTTEQKGFSRASSIDTLNEDGCGSAIESINTDAIPSLANSGRFEYPEGERGNYQEEQETPPMTQLDYEDPDAVAMREKFLRYAGKIIEEPSNKQKLVIGEVKELEEVGWGTGRRTRNAHKAVVDDDDDDDDDF</sequence>
<accession>A0A0F8X8H3</accession>
<dbReference type="CDD" id="cd17740">
    <property type="entry name" value="BRCT_Rad4_rpt1"/>
    <property type="match status" value="1"/>
</dbReference>
<dbReference type="InterPro" id="IPR001357">
    <property type="entry name" value="BRCT_dom"/>
</dbReference>
<dbReference type="OrthoDB" id="251770at2759"/>
<dbReference type="VEuPathDB" id="FungiDB:P175DRAFT_0498721"/>
<dbReference type="Gene3D" id="3.40.50.10190">
    <property type="entry name" value="BRCT domain"/>
    <property type="match status" value="4"/>
</dbReference>
<feature type="compositionally biased region" description="Polar residues" evidence="2">
    <location>
        <begin position="744"/>
        <end position="757"/>
    </location>
</feature>
<feature type="region of interest" description="Disordered" evidence="2">
    <location>
        <begin position="564"/>
        <end position="688"/>
    </location>
</feature>
<protein>
    <recommendedName>
        <fullName evidence="3">BRCT domain-containing protein</fullName>
    </recommendedName>
</protein>
<gene>
    <name evidence="4" type="ORF">AOCH_000213</name>
</gene>
<dbReference type="PANTHER" id="PTHR13561:SF20">
    <property type="entry name" value="DNA TOPOISOMERASE 2-BINDING PROTEIN 1"/>
    <property type="match status" value="1"/>
</dbReference>
<dbReference type="InterPro" id="IPR036420">
    <property type="entry name" value="BRCT_dom_sf"/>
</dbReference>
<name>A0A0F8X8H3_9EURO</name>
<feature type="region of interest" description="Disordered" evidence="2">
    <location>
        <begin position="182"/>
        <end position="211"/>
    </location>
</feature>
<feature type="compositionally biased region" description="Acidic residues" evidence="2">
    <location>
        <begin position="874"/>
        <end position="883"/>
    </location>
</feature>
<dbReference type="Pfam" id="PF12738">
    <property type="entry name" value="PTCB-BRCT"/>
    <property type="match status" value="2"/>
</dbReference>
<evidence type="ECO:0000256" key="1">
    <source>
        <dbReference type="ARBA" id="ARBA00022737"/>
    </source>
</evidence>
<dbReference type="SUPFAM" id="SSF52113">
    <property type="entry name" value="BRCT domain"/>
    <property type="match status" value="4"/>
</dbReference>